<evidence type="ECO:0000313" key="7">
    <source>
        <dbReference type="Proteomes" id="UP000053902"/>
    </source>
</evidence>
<dbReference type="GO" id="GO:0016020">
    <property type="term" value="C:membrane"/>
    <property type="evidence" value="ECO:0007669"/>
    <property type="project" value="UniProtKB-SubCell"/>
</dbReference>
<dbReference type="EMBL" id="CCSF01000001">
    <property type="protein sequence ID" value="CDZ95041.1"/>
    <property type="molecule type" value="Genomic_DNA"/>
</dbReference>
<dbReference type="Proteomes" id="UP000053902">
    <property type="component" value="Unassembled WGS sequence"/>
</dbReference>
<comment type="similarity">
    <text evidence="2">Belongs to the LemA family.</text>
</comment>
<keyword evidence="5" id="KW-0472">Membrane</keyword>
<dbReference type="PANTHER" id="PTHR34478:SF2">
    <property type="entry name" value="MEMBRANE PROTEIN"/>
    <property type="match status" value="1"/>
</dbReference>
<evidence type="ECO:0000256" key="3">
    <source>
        <dbReference type="ARBA" id="ARBA00022692"/>
    </source>
</evidence>
<dbReference type="PANTHER" id="PTHR34478">
    <property type="entry name" value="PROTEIN LEMA"/>
    <property type="match status" value="1"/>
</dbReference>
<dbReference type="Gene3D" id="1.20.1440.20">
    <property type="entry name" value="LemA-like domain"/>
    <property type="match status" value="1"/>
</dbReference>
<evidence type="ECO:0000256" key="2">
    <source>
        <dbReference type="ARBA" id="ARBA00008854"/>
    </source>
</evidence>
<dbReference type="HOGENOM" id="CLU_056714_0_0_6"/>
<dbReference type="STRING" id="1499686.BN1079_02372"/>
<dbReference type="SUPFAM" id="SSF140478">
    <property type="entry name" value="LemA-like"/>
    <property type="match status" value="1"/>
</dbReference>
<evidence type="ECO:0000313" key="6">
    <source>
        <dbReference type="EMBL" id="CDZ95041.1"/>
    </source>
</evidence>
<dbReference type="InterPro" id="IPR023353">
    <property type="entry name" value="LemA-like_dom_sf"/>
</dbReference>
<keyword evidence="4" id="KW-1133">Transmembrane helix</keyword>
<evidence type="ECO:0000256" key="5">
    <source>
        <dbReference type="ARBA" id="ARBA00023136"/>
    </source>
</evidence>
<dbReference type="InterPro" id="IPR007156">
    <property type="entry name" value="MamQ_LemA"/>
</dbReference>
<comment type="subcellular location">
    <subcellularLocation>
        <location evidence="1">Membrane</location>
        <topology evidence="1">Single-pass membrane protein</topology>
    </subcellularLocation>
</comment>
<keyword evidence="7" id="KW-1185">Reference proteome</keyword>
<dbReference type="Pfam" id="PF04011">
    <property type="entry name" value="LemA"/>
    <property type="match status" value="1"/>
</dbReference>
<reference evidence="6 7" key="1">
    <citation type="submission" date="2014-07" db="EMBL/GenBank/DDBJ databases">
        <authorList>
            <person name="Urmite Genomes Urmite Genomes"/>
        </authorList>
    </citation>
    <scope>NUCLEOTIDE SEQUENCE [LARGE SCALE GENOMIC DNA]</scope>
    <source>
        <strain evidence="6 7">20_BN</strain>
    </source>
</reference>
<proteinExistence type="inferred from homology"/>
<keyword evidence="3" id="KW-0812">Transmembrane</keyword>
<accession>A0A078LYW4</accession>
<evidence type="ECO:0000256" key="4">
    <source>
        <dbReference type="ARBA" id="ARBA00022989"/>
    </source>
</evidence>
<organism evidence="6 7">
    <name type="scientific">Pseudomonas saudiphocaensis</name>
    <dbReference type="NCBI Taxonomy" id="1499686"/>
    <lineage>
        <taxon>Bacteria</taxon>
        <taxon>Pseudomonadati</taxon>
        <taxon>Pseudomonadota</taxon>
        <taxon>Gammaproteobacteria</taxon>
        <taxon>Pseudomonadales</taxon>
        <taxon>Pseudomonadaceae</taxon>
        <taxon>Pseudomonas</taxon>
    </lineage>
</organism>
<dbReference type="AlphaFoldDB" id="A0A078LYW4"/>
<name>A0A078LYW4_9PSED</name>
<evidence type="ECO:0000256" key="1">
    <source>
        <dbReference type="ARBA" id="ARBA00004167"/>
    </source>
</evidence>
<gene>
    <name evidence="6" type="ORF">BN1079_02372</name>
</gene>
<dbReference type="eggNOG" id="COG1704">
    <property type="taxonomic scope" value="Bacteria"/>
</dbReference>
<sequence length="213" mass="24521">MVDTLLAEERTMQRQHSRFTWQLATVVLMSWLLAGCGINNIPQYDEQVKSAWSQVENQYQRRADLIPNLVETVKGFARQEQETLTAVVEARAKATSIQVDANTLDNPEQLQQFQQAQNQLSGALSRLMVVVERYPELKSNQNFLALQSQLEGTENRIAVARRDFIAAVERYNTEIRTFPGRIWHTLMYSDMPLRENFEATTENADQAPQVQFQ</sequence>
<protein>
    <submittedName>
        <fullName evidence="6">Cytoplasmic membrane protein</fullName>
    </submittedName>
</protein>